<name>A0ABY7G6G8_MYAAR</name>
<gene>
    <name evidence="2" type="ORF">MAR_003601</name>
</gene>
<evidence type="ECO:0000313" key="3">
    <source>
        <dbReference type="Proteomes" id="UP001164746"/>
    </source>
</evidence>
<proteinExistence type="predicted"/>
<evidence type="ECO:0000313" key="2">
    <source>
        <dbReference type="EMBL" id="WAR30033.1"/>
    </source>
</evidence>
<organism evidence="2 3">
    <name type="scientific">Mya arenaria</name>
    <name type="common">Soft-shell clam</name>
    <dbReference type="NCBI Taxonomy" id="6604"/>
    <lineage>
        <taxon>Eukaryota</taxon>
        <taxon>Metazoa</taxon>
        <taxon>Spiralia</taxon>
        <taxon>Lophotrochozoa</taxon>
        <taxon>Mollusca</taxon>
        <taxon>Bivalvia</taxon>
        <taxon>Autobranchia</taxon>
        <taxon>Heteroconchia</taxon>
        <taxon>Euheterodonta</taxon>
        <taxon>Imparidentia</taxon>
        <taxon>Neoheterodontei</taxon>
        <taxon>Myida</taxon>
        <taxon>Myoidea</taxon>
        <taxon>Myidae</taxon>
        <taxon>Mya</taxon>
    </lineage>
</organism>
<reference evidence="2" key="1">
    <citation type="submission" date="2022-11" db="EMBL/GenBank/DDBJ databases">
        <title>Centuries of genome instability and evolution in soft-shell clam transmissible cancer (bioRxiv).</title>
        <authorList>
            <person name="Hart S.F.M."/>
            <person name="Yonemitsu M.A."/>
            <person name="Giersch R.M."/>
            <person name="Beal B.F."/>
            <person name="Arriagada G."/>
            <person name="Davis B.W."/>
            <person name="Ostrander E.A."/>
            <person name="Goff S.P."/>
            <person name="Metzger M.J."/>
        </authorList>
    </citation>
    <scope>NUCLEOTIDE SEQUENCE</scope>
    <source>
        <strain evidence="2">MELC-2E11</strain>
        <tissue evidence="2">Siphon/mantle</tissue>
    </source>
</reference>
<dbReference type="Proteomes" id="UP001164746">
    <property type="component" value="Chromosome 16"/>
</dbReference>
<keyword evidence="3" id="KW-1185">Reference proteome</keyword>
<accession>A0ABY7G6G8</accession>
<evidence type="ECO:0000256" key="1">
    <source>
        <dbReference type="SAM" id="MobiDB-lite"/>
    </source>
</evidence>
<feature type="region of interest" description="Disordered" evidence="1">
    <location>
        <begin position="1"/>
        <end position="49"/>
    </location>
</feature>
<protein>
    <submittedName>
        <fullName evidence="2">Uncharacterized protein</fullName>
    </submittedName>
</protein>
<sequence length="95" mass="10261">MQRLEAKKGTITNNLPEEEGDAGSSANVSQGHRRGFGSAENPEDENIPGIVVSRTNLKYSIEKNLLTDVALAMHSGISVQDILDDIASKKVDPRD</sequence>
<dbReference type="EMBL" id="CP111027">
    <property type="protein sequence ID" value="WAR30033.1"/>
    <property type="molecule type" value="Genomic_DNA"/>
</dbReference>